<evidence type="ECO:0000256" key="1">
    <source>
        <dbReference type="SAM" id="MobiDB-lite"/>
    </source>
</evidence>
<feature type="compositionally biased region" description="Polar residues" evidence="1">
    <location>
        <begin position="10"/>
        <end position="19"/>
    </location>
</feature>
<feature type="region of interest" description="Disordered" evidence="1">
    <location>
        <begin position="1"/>
        <end position="26"/>
    </location>
</feature>
<evidence type="ECO:0000313" key="3">
    <source>
        <dbReference type="Proteomes" id="UP000464262"/>
    </source>
</evidence>
<dbReference type="RefSeq" id="WP_164649246.1">
    <property type="nucleotide sequence ID" value="NZ_CP047475.1"/>
</dbReference>
<dbReference type="Proteomes" id="UP000464262">
    <property type="component" value="Chromosome 1"/>
</dbReference>
<reference evidence="2 3" key="1">
    <citation type="submission" date="2020-01" db="EMBL/GenBank/DDBJ databases">
        <title>Whole genome and functional gene identification of agarase of Vibrio HN897.</title>
        <authorList>
            <person name="Liu Y."/>
            <person name="Zhao Z."/>
        </authorList>
    </citation>
    <scope>NUCLEOTIDE SEQUENCE [LARGE SCALE GENOMIC DNA]</scope>
    <source>
        <strain evidence="2 3">HN897</strain>
    </source>
</reference>
<accession>A0A7Z2YEE0</accession>
<proteinExistence type="predicted"/>
<evidence type="ECO:0000313" key="2">
    <source>
        <dbReference type="EMBL" id="QIA64337.1"/>
    </source>
</evidence>
<keyword evidence="3" id="KW-1185">Reference proteome</keyword>
<name>A0A7Z2YEE0_9VIBR</name>
<dbReference type="KEGG" id="vas:GT360_12850"/>
<dbReference type="AlphaFoldDB" id="A0A7Z2YEE0"/>
<protein>
    <submittedName>
        <fullName evidence="2">Uncharacterized protein</fullName>
    </submittedName>
</protein>
<sequence length="48" mass="5548">MKFSKMGNVMQDSATQSNNENRELKGQNADFFHSRLSVAPMLDWILFL</sequence>
<dbReference type="EMBL" id="CP047475">
    <property type="protein sequence ID" value="QIA64337.1"/>
    <property type="molecule type" value="Genomic_DNA"/>
</dbReference>
<gene>
    <name evidence="2" type="ORF">GT360_12850</name>
</gene>
<organism evidence="2 3">
    <name type="scientific">Vibrio astriarenae</name>
    <dbReference type="NCBI Taxonomy" id="1481923"/>
    <lineage>
        <taxon>Bacteria</taxon>
        <taxon>Pseudomonadati</taxon>
        <taxon>Pseudomonadota</taxon>
        <taxon>Gammaproteobacteria</taxon>
        <taxon>Vibrionales</taxon>
        <taxon>Vibrionaceae</taxon>
        <taxon>Vibrio</taxon>
    </lineage>
</organism>